<evidence type="ECO:0000256" key="9">
    <source>
        <dbReference type="ARBA" id="ARBA00023136"/>
    </source>
</evidence>
<evidence type="ECO:0000256" key="5">
    <source>
        <dbReference type="ARBA" id="ARBA00022840"/>
    </source>
</evidence>
<dbReference type="Gene3D" id="1.10.3060.10">
    <property type="entry name" value="Helical scaffold and wing domains of SecA"/>
    <property type="match status" value="1"/>
</dbReference>
<dbReference type="SMART" id="SM00958">
    <property type="entry name" value="SecA_PP_bind"/>
    <property type="match status" value="1"/>
</dbReference>
<evidence type="ECO:0000313" key="14">
    <source>
        <dbReference type="EMBL" id="CDF37267.1"/>
    </source>
</evidence>
<feature type="coiled-coil region" evidence="10">
    <location>
        <begin position="596"/>
        <end position="627"/>
    </location>
</feature>
<reference evidence="15" key="1">
    <citation type="journal article" date="2013" name="Proc. Natl. Acad. Sci. U.S.A.">
        <title>Genome structure and metabolic features in the red seaweed Chondrus crispus shed light on evolution of the Archaeplastida.</title>
        <authorList>
            <person name="Collen J."/>
            <person name="Porcel B."/>
            <person name="Carre W."/>
            <person name="Ball S.G."/>
            <person name="Chaparro C."/>
            <person name="Tonon T."/>
            <person name="Barbeyron T."/>
            <person name="Michel G."/>
            <person name="Noel B."/>
            <person name="Valentin K."/>
            <person name="Elias M."/>
            <person name="Artiguenave F."/>
            <person name="Arun A."/>
            <person name="Aury J.M."/>
            <person name="Barbosa-Neto J.F."/>
            <person name="Bothwell J.H."/>
            <person name="Bouget F.Y."/>
            <person name="Brillet L."/>
            <person name="Cabello-Hurtado F."/>
            <person name="Capella-Gutierrez S."/>
            <person name="Charrier B."/>
            <person name="Cladiere L."/>
            <person name="Cock J.M."/>
            <person name="Coelho S.M."/>
            <person name="Colleoni C."/>
            <person name="Czjzek M."/>
            <person name="Da Silva C."/>
            <person name="Delage L."/>
            <person name="Denoeud F."/>
            <person name="Deschamps P."/>
            <person name="Dittami S.M."/>
            <person name="Gabaldon T."/>
            <person name="Gachon C.M."/>
            <person name="Groisillier A."/>
            <person name="Herve C."/>
            <person name="Jabbari K."/>
            <person name="Katinka M."/>
            <person name="Kloareg B."/>
            <person name="Kowalczyk N."/>
            <person name="Labadie K."/>
            <person name="Leblanc C."/>
            <person name="Lopez P.J."/>
            <person name="McLachlan D.H."/>
            <person name="Meslet-Cladiere L."/>
            <person name="Moustafa A."/>
            <person name="Nehr Z."/>
            <person name="Nyvall Collen P."/>
            <person name="Panaud O."/>
            <person name="Partensky F."/>
            <person name="Poulain J."/>
            <person name="Rensing S.A."/>
            <person name="Rousvoal S."/>
            <person name="Samson G."/>
            <person name="Symeonidi A."/>
            <person name="Weissenbach J."/>
            <person name="Zambounis A."/>
            <person name="Wincker P."/>
            <person name="Boyen C."/>
        </authorList>
    </citation>
    <scope>NUCLEOTIDE SEQUENCE [LARGE SCALE GENOMIC DNA]</scope>
    <source>
        <strain evidence="15">cv. Stackhouse</strain>
    </source>
</reference>
<evidence type="ECO:0000256" key="10">
    <source>
        <dbReference type="SAM" id="Coils"/>
    </source>
</evidence>
<feature type="compositionally biased region" description="Polar residues" evidence="11">
    <location>
        <begin position="13"/>
        <end position="33"/>
    </location>
</feature>
<dbReference type="Pfam" id="PF07517">
    <property type="entry name" value="SecA_DEAD"/>
    <property type="match status" value="1"/>
</dbReference>
<organism evidence="14 15">
    <name type="scientific">Chondrus crispus</name>
    <name type="common">Carrageen Irish moss</name>
    <name type="synonym">Polymorpha crispa</name>
    <dbReference type="NCBI Taxonomy" id="2769"/>
    <lineage>
        <taxon>Eukaryota</taxon>
        <taxon>Rhodophyta</taxon>
        <taxon>Florideophyceae</taxon>
        <taxon>Rhodymeniophycidae</taxon>
        <taxon>Gigartinales</taxon>
        <taxon>Gigartinaceae</taxon>
        <taxon>Chondrus</taxon>
    </lineage>
</organism>
<evidence type="ECO:0000256" key="3">
    <source>
        <dbReference type="ARBA" id="ARBA00022448"/>
    </source>
</evidence>
<dbReference type="EMBL" id="HG001824">
    <property type="protein sequence ID" value="CDF37267.1"/>
    <property type="molecule type" value="Genomic_DNA"/>
</dbReference>
<dbReference type="CDD" id="cd17928">
    <property type="entry name" value="DEXDc_SecA"/>
    <property type="match status" value="1"/>
</dbReference>
<evidence type="ECO:0000256" key="11">
    <source>
        <dbReference type="SAM" id="MobiDB-lite"/>
    </source>
</evidence>
<dbReference type="PRINTS" id="PR00906">
    <property type="entry name" value="SECA"/>
</dbReference>
<evidence type="ECO:0000259" key="12">
    <source>
        <dbReference type="PROSITE" id="PS51192"/>
    </source>
</evidence>
<dbReference type="InterPro" id="IPR020937">
    <property type="entry name" value="SecA_CS"/>
</dbReference>
<dbReference type="Pfam" id="PF21090">
    <property type="entry name" value="P-loop_SecA"/>
    <property type="match status" value="1"/>
</dbReference>
<proteinExistence type="inferred from homology"/>
<dbReference type="GO" id="GO:0016020">
    <property type="term" value="C:membrane"/>
    <property type="evidence" value="ECO:0007669"/>
    <property type="project" value="UniProtKB-SubCell"/>
</dbReference>
<dbReference type="GO" id="GO:0006886">
    <property type="term" value="P:intracellular protein transport"/>
    <property type="evidence" value="ECO:0007669"/>
    <property type="project" value="InterPro"/>
</dbReference>
<dbReference type="Proteomes" id="UP000012073">
    <property type="component" value="Unassembled WGS sequence"/>
</dbReference>
<dbReference type="SUPFAM" id="SSF81767">
    <property type="entry name" value="Pre-protein crosslinking domain of SecA"/>
    <property type="match status" value="1"/>
</dbReference>
<dbReference type="RefSeq" id="XP_005717086.1">
    <property type="nucleotide sequence ID" value="XM_005717029.1"/>
</dbReference>
<dbReference type="SMART" id="SM00957">
    <property type="entry name" value="SecA_DEAD"/>
    <property type="match status" value="1"/>
</dbReference>
<evidence type="ECO:0000256" key="7">
    <source>
        <dbReference type="ARBA" id="ARBA00022967"/>
    </source>
</evidence>
<dbReference type="InterPro" id="IPR014001">
    <property type="entry name" value="Helicase_ATP-bd"/>
</dbReference>
<dbReference type="PROSITE" id="PS51192">
    <property type="entry name" value="HELICASE_ATP_BIND_1"/>
    <property type="match status" value="1"/>
</dbReference>
<keyword evidence="15" id="KW-1185">Reference proteome</keyword>
<dbReference type="GO" id="GO:0006605">
    <property type="term" value="P:protein targeting"/>
    <property type="evidence" value="ECO:0007669"/>
    <property type="project" value="InterPro"/>
</dbReference>
<dbReference type="Gene3D" id="3.40.50.300">
    <property type="entry name" value="P-loop containing nucleotide triphosphate hydrolases"/>
    <property type="match status" value="2"/>
</dbReference>
<keyword evidence="7" id="KW-1278">Translocase</keyword>
<keyword evidence="8" id="KW-0811">Translocation</keyword>
<name>R7QFF9_CHOCR</name>
<dbReference type="PhylomeDB" id="R7QFF9"/>
<dbReference type="PANTHER" id="PTHR30612">
    <property type="entry name" value="SECA INNER MEMBRANE COMPONENT OF SEC PROTEIN SECRETION SYSTEM"/>
    <property type="match status" value="1"/>
</dbReference>
<dbReference type="InterPro" id="IPR027417">
    <property type="entry name" value="P-loop_NTPase"/>
</dbReference>
<dbReference type="InterPro" id="IPR000185">
    <property type="entry name" value="SecA"/>
</dbReference>
<feature type="region of interest" description="Disordered" evidence="11">
    <location>
        <begin position="11"/>
        <end position="33"/>
    </location>
</feature>
<dbReference type="CDD" id="cd18803">
    <property type="entry name" value="SF2_C_secA"/>
    <property type="match status" value="1"/>
</dbReference>
<dbReference type="GO" id="GO:0017038">
    <property type="term" value="P:protein import"/>
    <property type="evidence" value="ECO:0007669"/>
    <property type="project" value="InterPro"/>
</dbReference>
<keyword evidence="9" id="KW-0472">Membrane</keyword>
<keyword evidence="5" id="KW-0067">ATP-binding</keyword>
<evidence type="ECO:0000256" key="4">
    <source>
        <dbReference type="ARBA" id="ARBA00022741"/>
    </source>
</evidence>
<dbReference type="Gramene" id="CDF37267">
    <property type="protein sequence ID" value="CDF37267"/>
    <property type="gene ID" value="CHC_T00005428001"/>
</dbReference>
<dbReference type="STRING" id="2769.R7QFF9"/>
<dbReference type="InterPro" id="IPR011130">
    <property type="entry name" value="SecA_preprotein_X-link_dom"/>
</dbReference>
<evidence type="ECO:0000259" key="13">
    <source>
        <dbReference type="PROSITE" id="PS51196"/>
    </source>
</evidence>
<dbReference type="SUPFAM" id="SSF52540">
    <property type="entry name" value="P-loop containing nucleoside triphosphate hydrolases"/>
    <property type="match status" value="2"/>
</dbReference>
<dbReference type="GeneID" id="17324804"/>
<keyword evidence="4" id="KW-0547">Nucleotide-binding</keyword>
<dbReference type="InterPro" id="IPR044722">
    <property type="entry name" value="SecA_SF2_C"/>
</dbReference>
<sequence length="938" mass="104423">MGILDTIKKAISGSDSQGSGPVPSNTEEVLLPSSASSVGAERLPPYFRRVNRINALEDAIEKLDDAAMKSRIATLRHQVSSSQATMDSVLEEVFAIVREATFRVLGLRHYDVQLVGGMVLHDGSIAEMVTGEGKTIVAALPSCLNALTGDAVYVVTVNDYLAKRDADLIGQIHRYLGLSVGLIQSGMSPKDRRKAYACDITYVTNSELGFDYLRDNLAMSSAEVVSSRPLGFCIVDEADSILIDEARTPLIIAGRVPTATTKYATAQKAAEALSRDVHYTVNEKEQAVLLTERGYSDLERALNVSDLFDPKNPWASFITNSLKAKEVFKKDINYIVASDIQETDKSEIQIIDEFTGRALKGRRWSDGLHQAIEAKEGITVDTKELLDVYELPVVSVPTALPLGRKDYPDVVFKNSKGKYLAIMREIARVAPSGRPILIGTTSVEASETLSSLLSEVEVDHDVLNAKPESALRESEIVAQAGRKFSITIATNMAGRGTDILLGGNADYFARALARRELVSQNESLFKILSDPTQPVLIDDDVLPVDISEEAMTKMRRCATVVAENVGVAALSSLLFVDEIVGVAAEAGLIPEHMKGVDRLRESMRGIREELEETVAEEKEEVLELGGLYVIGTERAESRRVDNQLRGRAGRQGDPGSSRFFLALDDRLFRVFGGDKVTGILDTFRVGEETPIENSLVNKTLDSAQENVEAYFREIREQLFTYDEVLSKQRSAFYAQRRKIVLGDAAFIAERLKFDSEKTVREILPNFVNRGDGTGNDYVRLSSKLVQFFDGMSNISKAELENVKDIDEYVLRQLAVLMETRRDELESRKASFSTEVCRFLWLTQMDNLWMEHMKQMDYLKEFIVLRSYASDDPLQAYQIEGFEMFTAMQDAIRRNSVYSYFQYKADNDQTQSCIGYCNLTIRWSRHECSVCCLIAHSTV</sequence>
<dbReference type="InterPro" id="IPR011116">
    <property type="entry name" value="SecA_Wing/Scaffold"/>
</dbReference>
<dbReference type="GO" id="GO:0005524">
    <property type="term" value="F:ATP binding"/>
    <property type="evidence" value="ECO:0007669"/>
    <property type="project" value="UniProtKB-KW"/>
</dbReference>
<keyword evidence="6" id="KW-0653">Protein transport</keyword>
<dbReference type="SUPFAM" id="SSF81886">
    <property type="entry name" value="Helical scaffold and wing domains of SecA"/>
    <property type="match status" value="1"/>
</dbReference>
<comment type="subcellular location">
    <subcellularLocation>
        <location evidence="1">Membrane</location>
        <topology evidence="1">Peripheral membrane protein</topology>
    </subcellularLocation>
</comment>
<comment type="similarity">
    <text evidence="2">Belongs to the SecA family.</text>
</comment>
<evidence type="ECO:0000256" key="1">
    <source>
        <dbReference type="ARBA" id="ARBA00004170"/>
    </source>
</evidence>
<feature type="domain" description="SecA family profile" evidence="13">
    <location>
        <begin position="28"/>
        <end position="692"/>
    </location>
</feature>
<feature type="domain" description="Helicase ATP-binding" evidence="12">
    <location>
        <begin position="115"/>
        <end position="279"/>
    </location>
</feature>
<dbReference type="InterPro" id="IPR036266">
    <property type="entry name" value="SecA_Wing/Scaffold_sf"/>
</dbReference>
<dbReference type="InterPro" id="IPR036670">
    <property type="entry name" value="SecA_X-link_sf"/>
</dbReference>
<dbReference type="PROSITE" id="PS51196">
    <property type="entry name" value="SECA_MOTOR_DEAD"/>
    <property type="match status" value="1"/>
</dbReference>
<evidence type="ECO:0000256" key="6">
    <source>
        <dbReference type="ARBA" id="ARBA00022927"/>
    </source>
</evidence>
<dbReference type="PROSITE" id="PS01312">
    <property type="entry name" value="SECA"/>
    <property type="match status" value="1"/>
</dbReference>
<keyword evidence="3" id="KW-0813">Transport</keyword>
<accession>R7QFF9</accession>
<dbReference type="Pfam" id="PF01043">
    <property type="entry name" value="SecA_PP_bind"/>
    <property type="match status" value="1"/>
</dbReference>
<keyword evidence="10" id="KW-0175">Coiled coil</keyword>
<dbReference type="KEGG" id="ccp:CHC_T00005428001"/>
<dbReference type="HAMAP" id="MF_01382">
    <property type="entry name" value="SecA"/>
    <property type="match status" value="1"/>
</dbReference>
<dbReference type="AlphaFoldDB" id="R7QFF9"/>
<dbReference type="OMA" id="MVHYDVQ"/>
<dbReference type="InterPro" id="IPR011115">
    <property type="entry name" value="SecA_DEAD"/>
</dbReference>
<evidence type="ECO:0000256" key="8">
    <source>
        <dbReference type="ARBA" id="ARBA00023010"/>
    </source>
</evidence>
<evidence type="ECO:0000256" key="2">
    <source>
        <dbReference type="ARBA" id="ARBA00007650"/>
    </source>
</evidence>
<dbReference type="Gene3D" id="3.90.1440.10">
    <property type="entry name" value="SecA, preprotein cross-linking domain"/>
    <property type="match status" value="1"/>
</dbReference>
<dbReference type="PANTHER" id="PTHR30612:SF0">
    <property type="entry name" value="CHLOROPLAST PROTEIN-TRANSPORTING ATPASE"/>
    <property type="match status" value="1"/>
</dbReference>
<dbReference type="OrthoDB" id="27934at2759"/>
<protein>
    <submittedName>
        <fullName evidence="14">Uncharacterized protein</fullName>
    </submittedName>
</protein>
<dbReference type="InterPro" id="IPR014018">
    <property type="entry name" value="SecA_motor_DEAD"/>
</dbReference>
<dbReference type="FunFam" id="3.90.1440.10:FF:000003">
    <property type="entry name" value="Preprotein translocase SecA subunit"/>
    <property type="match status" value="1"/>
</dbReference>
<dbReference type="Pfam" id="PF07516">
    <property type="entry name" value="SecA_SW"/>
    <property type="match status" value="1"/>
</dbReference>
<gene>
    <name evidence="14" type="ORF">CHC_T00005428001</name>
</gene>
<evidence type="ECO:0000313" key="15">
    <source>
        <dbReference type="Proteomes" id="UP000012073"/>
    </source>
</evidence>